<reference evidence="2 3" key="1">
    <citation type="journal article" date="2016" name="Genome Announc.">
        <title>Complete Genome and Plasmid Sequences for Rhodococcus fascians D188 and Draft Sequences for Rhodococcus Isolates PBTS 1 and PBTS 2.</title>
        <authorList>
            <person name="Stamler R.A."/>
            <person name="Vereecke D."/>
            <person name="Zhang Y."/>
            <person name="Schilkey F."/>
            <person name="Devitt N."/>
            <person name="Randall J.J."/>
        </authorList>
    </citation>
    <scope>NUCLEOTIDE SEQUENCE [LARGE SCALE GENOMIC DNA]</scope>
    <source>
        <strain evidence="2 3">PBTS2</strain>
    </source>
</reference>
<feature type="domain" description="Putative glutamine amidotransferase" evidence="1">
    <location>
        <begin position="4"/>
        <end position="247"/>
    </location>
</feature>
<dbReference type="PANTHER" id="PTHR37947:SF1">
    <property type="entry name" value="BLL2462 PROTEIN"/>
    <property type="match status" value="1"/>
</dbReference>
<name>A0A143QKL0_RHOFA</name>
<dbReference type="PATRIC" id="fig|1653479.3.peg.2046"/>
<evidence type="ECO:0000259" key="1">
    <source>
        <dbReference type="Pfam" id="PF07090"/>
    </source>
</evidence>
<dbReference type="Pfam" id="PF07090">
    <property type="entry name" value="GATase1_like"/>
    <property type="match status" value="1"/>
</dbReference>
<dbReference type="AlphaFoldDB" id="A0A143QKL0"/>
<dbReference type="OrthoDB" id="9781333at2"/>
<accession>A0A143QKL0</accession>
<evidence type="ECO:0000313" key="3">
    <source>
        <dbReference type="Proteomes" id="UP000076038"/>
    </source>
</evidence>
<dbReference type="EMBL" id="CP015220">
    <property type="protein sequence ID" value="AMY23326.1"/>
    <property type="molecule type" value="Genomic_DNA"/>
</dbReference>
<protein>
    <recommendedName>
        <fullName evidence="1">Putative glutamine amidotransferase domain-containing protein</fullName>
    </recommendedName>
</protein>
<reference evidence="3" key="2">
    <citation type="submission" date="2016-04" db="EMBL/GenBank/DDBJ databases">
        <title>Complete Genome and Plasmid Sequences for Rhodococcus fascians D188 and Draft Sequences for Rhodococcus spp. Isolates PBTS 1 and PBTS 2.</title>
        <authorList>
            <person name="Stamer R."/>
            <person name="Vereecke D."/>
            <person name="Zhang Y."/>
            <person name="Schilkey F."/>
            <person name="Devitt N."/>
            <person name="Randall J."/>
        </authorList>
    </citation>
    <scope>NUCLEOTIDE SEQUENCE [LARGE SCALE GENOMIC DNA]</scope>
    <source>
        <strain evidence="3">PBTS2</strain>
    </source>
</reference>
<dbReference type="KEGG" id="rhs:A3Q41_02024"/>
<sequence length="250" mass="26537">MGKKVLIAGESWMTSSTHVKGVDEFTVHSYVEGVGPLRDALTSRGHEVVHMPAHLVPTQFPGTAEALSEFDVIVLSDIGANSIQLAPNVFDRFQAGDDRLAALREWVSSGGGLIMIGGYLSFSGFQARAAYRQTVLADVLPVTLLAEDDRVEAPGGMVPDVVDSTHAALGASGTQWPALLGYNRVVPKEGVTVPATINGDPLVAVGEYGSGRSAVFTSDCSPHWAPPEFCEQWHGYTDLFDGLITWVAGA</sequence>
<dbReference type="InterPro" id="IPR029062">
    <property type="entry name" value="Class_I_gatase-like"/>
</dbReference>
<dbReference type="Proteomes" id="UP000076038">
    <property type="component" value="Chromosome"/>
</dbReference>
<dbReference type="Gene3D" id="3.40.50.880">
    <property type="match status" value="1"/>
</dbReference>
<dbReference type="SUPFAM" id="SSF52317">
    <property type="entry name" value="Class I glutamine amidotransferase-like"/>
    <property type="match status" value="1"/>
</dbReference>
<evidence type="ECO:0000313" key="2">
    <source>
        <dbReference type="EMBL" id="AMY23326.1"/>
    </source>
</evidence>
<dbReference type="RefSeq" id="WP_063216462.1">
    <property type="nucleotide sequence ID" value="NZ_CP015220.1"/>
</dbReference>
<dbReference type="CDD" id="cd03143">
    <property type="entry name" value="A4_beta-galactosidase_middle_domain"/>
    <property type="match status" value="1"/>
</dbReference>
<dbReference type="PANTHER" id="PTHR37947">
    <property type="entry name" value="BLL2462 PROTEIN"/>
    <property type="match status" value="1"/>
</dbReference>
<organism evidence="2 3">
    <name type="scientific">Rhodococcoides fascians</name>
    <name type="common">Rhodococcus fascians</name>
    <dbReference type="NCBI Taxonomy" id="1828"/>
    <lineage>
        <taxon>Bacteria</taxon>
        <taxon>Bacillati</taxon>
        <taxon>Actinomycetota</taxon>
        <taxon>Actinomycetes</taxon>
        <taxon>Mycobacteriales</taxon>
        <taxon>Nocardiaceae</taxon>
        <taxon>Rhodococcoides</taxon>
    </lineage>
</organism>
<proteinExistence type="predicted"/>
<gene>
    <name evidence="2" type="ORF">A3Q41_02024</name>
</gene>
<keyword evidence="3" id="KW-1185">Reference proteome</keyword>
<dbReference type="InterPro" id="IPR010768">
    <property type="entry name" value="GATase1-like"/>
</dbReference>